<name>A0A6G4WGU4_9HYPH</name>
<keyword evidence="1" id="KW-0732">Signal</keyword>
<gene>
    <name evidence="2" type="ORF">G6N73_23160</name>
</gene>
<accession>A0A6G4WGU4</accession>
<feature type="signal peptide" evidence="1">
    <location>
        <begin position="1"/>
        <end position="21"/>
    </location>
</feature>
<organism evidence="2 3">
    <name type="scientific">Allomesorhizobium camelthorni</name>
    <dbReference type="NCBI Taxonomy" id="475069"/>
    <lineage>
        <taxon>Bacteria</taxon>
        <taxon>Pseudomonadati</taxon>
        <taxon>Pseudomonadota</taxon>
        <taxon>Alphaproteobacteria</taxon>
        <taxon>Hyphomicrobiales</taxon>
        <taxon>Phyllobacteriaceae</taxon>
        <taxon>Allomesorhizobium</taxon>
    </lineage>
</organism>
<dbReference type="RefSeq" id="WP_165031938.1">
    <property type="nucleotide sequence ID" value="NZ_JAAKZF010000042.1"/>
</dbReference>
<evidence type="ECO:0000313" key="2">
    <source>
        <dbReference type="EMBL" id="NGO54012.1"/>
    </source>
</evidence>
<dbReference type="AlphaFoldDB" id="A0A6G4WGU4"/>
<dbReference type="EMBL" id="JAAKZF010000042">
    <property type="protein sequence ID" value="NGO54012.1"/>
    <property type="molecule type" value="Genomic_DNA"/>
</dbReference>
<evidence type="ECO:0000313" key="3">
    <source>
        <dbReference type="Proteomes" id="UP001642900"/>
    </source>
</evidence>
<proteinExistence type="predicted"/>
<feature type="chain" id="PRO_5026232048" description="Cysteine rich repeat protein" evidence="1">
    <location>
        <begin position="22"/>
        <end position="75"/>
    </location>
</feature>
<protein>
    <recommendedName>
        <fullName evidence="4">Cysteine rich repeat protein</fullName>
    </recommendedName>
</protein>
<keyword evidence="3" id="KW-1185">Reference proteome</keyword>
<sequence>MIKSVLFALTLFAVSGSAAMAQTALTSEEKAACRPDAMKLCSASVGKPAQMNACLRDNKAKLSEGCRKVVEAHGG</sequence>
<evidence type="ECO:0008006" key="4">
    <source>
        <dbReference type="Google" id="ProtNLM"/>
    </source>
</evidence>
<comment type="caution">
    <text evidence="2">The sequence shown here is derived from an EMBL/GenBank/DDBJ whole genome shotgun (WGS) entry which is preliminary data.</text>
</comment>
<reference evidence="2 3" key="1">
    <citation type="submission" date="2020-02" db="EMBL/GenBank/DDBJ databases">
        <title>Genome sequence of strain CCNWXJ40-4.</title>
        <authorList>
            <person name="Gao J."/>
            <person name="Sun J."/>
        </authorList>
    </citation>
    <scope>NUCLEOTIDE SEQUENCE [LARGE SCALE GENOMIC DNA]</scope>
    <source>
        <strain evidence="2 3">CCNWXJ 40-4</strain>
    </source>
</reference>
<dbReference type="Proteomes" id="UP001642900">
    <property type="component" value="Unassembled WGS sequence"/>
</dbReference>
<evidence type="ECO:0000256" key="1">
    <source>
        <dbReference type="SAM" id="SignalP"/>
    </source>
</evidence>